<evidence type="ECO:0000313" key="4">
    <source>
        <dbReference type="Proteomes" id="UP001331515"/>
    </source>
</evidence>
<accession>A0AAN8DZH7</accession>
<dbReference type="EMBL" id="JAURVH010001517">
    <property type="protein sequence ID" value="KAK5929418.1"/>
    <property type="molecule type" value="Genomic_DNA"/>
</dbReference>
<dbReference type="AlphaFoldDB" id="A0AAN8DZH7"/>
<organism evidence="3 4">
    <name type="scientific">Champsocephalus gunnari</name>
    <name type="common">Mackerel icefish</name>
    <dbReference type="NCBI Taxonomy" id="52237"/>
    <lineage>
        <taxon>Eukaryota</taxon>
        <taxon>Metazoa</taxon>
        <taxon>Chordata</taxon>
        <taxon>Craniata</taxon>
        <taxon>Vertebrata</taxon>
        <taxon>Euteleostomi</taxon>
        <taxon>Actinopterygii</taxon>
        <taxon>Neopterygii</taxon>
        <taxon>Teleostei</taxon>
        <taxon>Neoteleostei</taxon>
        <taxon>Acanthomorphata</taxon>
        <taxon>Eupercaria</taxon>
        <taxon>Perciformes</taxon>
        <taxon>Notothenioidei</taxon>
        <taxon>Channichthyidae</taxon>
        <taxon>Champsocephalus</taxon>
    </lineage>
</organism>
<dbReference type="Proteomes" id="UP001331515">
    <property type="component" value="Unassembled WGS sequence"/>
</dbReference>
<protein>
    <submittedName>
        <fullName evidence="3">Uncharacterized protein</fullName>
    </submittedName>
</protein>
<keyword evidence="4" id="KW-1185">Reference proteome</keyword>
<sequence length="66" mass="6857">MVLLGADCLLLSPVMCLSDMVENRPGQSRLTSGETERGPGLLVRGRGIRAGHGGVGVSARPSDLCH</sequence>
<reference evidence="3 4" key="1">
    <citation type="journal article" date="2023" name="Mol. Biol. Evol.">
        <title>Genomics of Secondarily Temperate Adaptation in the Only Non-Antarctic Icefish.</title>
        <authorList>
            <person name="Rivera-Colon A.G."/>
            <person name="Rayamajhi N."/>
            <person name="Minhas B.F."/>
            <person name="Madrigal G."/>
            <person name="Bilyk K.T."/>
            <person name="Yoon V."/>
            <person name="Hune M."/>
            <person name="Gregory S."/>
            <person name="Cheng C.H.C."/>
            <person name="Catchen J.M."/>
        </authorList>
    </citation>
    <scope>NUCLEOTIDE SEQUENCE [LARGE SCALE GENOMIC DNA]</scope>
    <source>
        <tissue evidence="3">White muscle</tissue>
    </source>
</reference>
<proteinExistence type="predicted"/>
<name>A0AAN8DZH7_CHAGU</name>
<evidence type="ECO:0000256" key="2">
    <source>
        <dbReference type="SAM" id="SignalP"/>
    </source>
</evidence>
<feature type="chain" id="PRO_5043053204" evidence="2">
    <location>
        <begin position="17"/>
        <end position="66"/>
    </location>
</feature>
<evidence type="ECO:0000256" key="1">
    <source>
        <dbReference type="SAM" id="MobiDB-lite"/>
    </source>
</evidence>
<feature type="signal peptide" evidence="2">
    <location>
        <begin position="1"/>
        <end position="16"/>
    </location>
</feature>
<feature type="region of interest" description="Disordered" evidence="1">
    <location>
        <begin position="25"/>
        <end position="47"/>
    </location>
</feature>
<gene>
    <name evidence="3" type="ORF">CgunFtcFv8_010649</name>
</gene>
<comment type="caution">
    <text evidence="3">The sequence shown here is derived from an EMBL/GenBank/DDBJ whole genome shotgun (WGS) entry which is preliminary data.</text>
</comment>
<keyword evidence="2" id="KW-0732">Signal</keyword>
<evidence type="ECO:0000313" key="3">
    <source>
        <dbReference type="EMBL" id="KAK5929418.1"/>
    </source>
</evidence>